<sequence length="146" mass="15656">MRILIDADGCPVVRLTLQCAGAYGVPVIIFCDTAHEFRDVEAEVVTVSKGADAVDFALVNHARPGDIVITQDYGVAAMALSRGCRALSQNGLVYTSGNIDGLLMSRHLARKVRAAGGRMKNAPKRTKEDDERFLSALRGLLDVAKA</sequence>
<dbReference type="AlphaFoldDB" id="A0A926EDE4"/>
<reference evidence="3" key="1">
    <citation type="submission" date="2020-08" db="EMBL/GenBank/DDBJ databases">
        <title>Genome public.</title>
        <authorList>
            <person name="Liu C."/>
            <person name="Sun Q."/>
        </authorList>
    </citation>
    <scope>NUCLEOTIDE SEQUENCE</scope>
    <source>
        <strain evidence="3">NSJ-54</strain>
    </source>
</reference>
<accession>A0A926EDE4</accession>
<dbReference type="InterPro" id="IPR003791">
    <property type="entry name" value="UPF0178"/>
</dbReference>
<comment type="caution">
    <text evidence="3">The sequence shown here is derived from an EMBL/GenBank/DDBJ whole genome shotgun (WGS) entry which is preliminary data.</text>
</comment>
<name>A0A926EDE4_9FIRM</name>
<gene>
    <name evidence="3" type="ORF">H8709_05920</name>
</gene>
<evidence type="ECO:0000256" key="2">
    <source>
        <dbReference type="HAMAP-Rule" id="MF_00489"/>
    </source>
</evidence>
<evidence type="ECO:0000313" key="3">
    <source>
        <dbReference type="EMBL" id="MBC8570364.1"/>
    </source>
</evidence>
<comment type="similarity">
    <text evidence="1 2">Belongs to the UPF0178 family.</text>
</comment>
<dbReference type="HAMAP" id="MF_00489">
    <property type="entry name" value="UPF0178"/>
    <property type="match status" value="1"/>
</dbReference>
<protein>
    <recommendedName>
        <fullName evidence="2">UPF0178 protein H8709_05920</fullName>
    </recommendedName>
</protein>
<dbReference type="Pfam" id="PF02639">
    <property type="entry name" value="DUF188"/>
    <property type="match status" value="1"/>
</dbReference>
<keyword evidence="4" id="KW-1185">Reference proteome</keyword>
<dbReference type="Proteomes" id="UP000660861">
    <property type="component" value="Unassembled WGS sequence"/>
</dbReference>
<proteinExistence type="inferred from homology"/>
<organism evidence="3 4">
    <name type="scientific">Zongyangia hominis</name>
    <dbReference type="NCBI Taxonomy" id="2763677"/>
    <lineage>
        <taxon>Bacteria</taxon>
        <taxon>Bacillati</taxon>
        <taxon>Bacillota</taxon>
        <taxon>Clostridia</taxon>
        <taxon>Eubacteriales</taxon>
        <taxon>Oscillospiraceae</taxon>
        <taxon>Zongyangia</taxon>
    </lineage>
</organism>
<dbReference type="RefSeq" id="WP_262397460.1">
    <property type="nucleotide sequence ID" value="NZ_JACRTC010000003.1"/>
</dbReference>
<dbReference type="PANTHER" id="PTHR35146:SF1">
    <property type="entry name" value="UPF0178 PROTEIN YAII"/>
    <property type="match status" value="1"/>
</dbReference>
<evidence type="ECO:0000313" key="4">
    <source>
        <dbReference type="Proteomes" id="UP000660861"/>
    </source>
</evidence>
<dbReference type="EMBL" id="JACRTC010000003">
    <property type="protein sequence ID" value="MBC8570364.1"/>
    <property type="molecule type" value="Genomic_DNA"/>
</dbReference>
<evidence type="ECO:0000256" key="1">
    <source>
        <dbReference type="ARBA" id="ARBA00008522"/>
    </source>
</evidence>
<dbReference type="NCBIfam" id="NF001095">
    <property type="entry name" value="PRK00124.1"/>
    <property type="match status" value="1"/>
</dbReference>
<dbReference type="PANTHER" id="PTHR35146">
    <property type="entry name" value="UPF0178 PROTEIN YAII"/>
    <property type="match status" value="1"/>
</dbReference>